<organism evidence="7 8">
    <name type="scientific">Alkalicoccobacillus gibsonii</name>
    <dbReference type="NCBI Taxonomy" id="79881"/>
    <lineage>
        <taxon>Bacteria</taxon>
        <taxon>Bacillati</taxon>
        <taxon>Bacillota</taxon>
        <taxon>Bacilli</taxon>
        <taxon>Bacillales</taxon>
        <taxon>Bacillaceae</taxon>
        <taxon>Alkalicoccobacillus</taxon>
    </lineage>
</organism>
<evidence type="ECO:0000256" key="6">
    <source>
        <dbReference type="SAM" id="SignalP"/>
    </source>
</evidence>
<dbReference type="InterPro" id="IPR006059">
    <property type="entry name" value="SBP"/>
</dbReference>
<dbReference type="PROSITE" id="PS51257">
    <property type="entry name" value="PROKAR_LIPOPROTEIN"/>
    <property type="match status" value="1"/>
</dbReference>
<dbReference type="Proteomes" id="UP001418796">
    <property type="component" value="Unassembled WGS sequence"/>
</dbReference>
<protein>
    <submittedName>
        <fullName evidence="7">Extracellular solute-binding protein</fullName>
    </submittedName>
</protein>
<keyword evidence="1" id="KW-1003">Cell membrane</keyword>
<keyword evidence="8" id="KW-1185">Reference proteome</keyword>
<evidence type="ECO:0000256" key="4">
    <source>
        <dbReference type="ARBA" id="ARBA00023139"/>
    </source>
</evidence>
<keyword evidence="5" id="KW-0449">Lipoprotein</keyword>
<evidence type="ECO:0000256" key="5">
    <source>
        <dbReference type="ARBA" id="ARBA00023288"/>
    </source>
</evidence>
<gene>
    <name evidence="7" type="ORF">MKY91_02055</name>
</gene>
<keyword evidence="4" id="KW-0564">Palmitate</keyword>
<dbReference type="RefSeq" id="WP_343129111.1">
    <property type="nucleotide sequence ID" value="NZ_JBCITK010000001.1"/>
</dbReference>
<name>A0ABU9VFD1_9BACI</name>
<accession>A0ABU9VFD1</accession>
<proteinExistence type="predicted"/>
<comment type="caution">
    <text evidence="7">The sequence shown here is derived from an EMBL/GenBank/DDBJ whole genome shotgun (WGS) entry which is preliminary data.</text>
</comment>
<reference evidence="7 8" key="1">
    <citation type="submission" date="2024-03" db="EMBL/GenBank/DDBJ databases">
        <title>Bacilli Hybrid Assemblies.</title>
        <authorList>
            <person name="Kovac J."/>
        </authorList>
    </citation>
    <scope>NUCLEOTIDE SEQUENCE [LARGE SCALE GENOMIC DNA]</scope>
    <source>
        <strain evidence="7 8">FSL R7-0666</strain>
    </source>
</reference>
<evidence type="ECO:0000256" key="2">
    <source>
        <dbReference type="ARBA" id="ARBA00022729"/>
    </source>
</evidence>
<feature type="chain" id="PRO_5045216288" evidence="6">
    <location>
        <begin position="19"/>
        <end position="421"/>
    </location>
</feature>
<evidence type="ECO:0000256" key="1">
    <source>
        <dbReference type="ARBA" id="ARBA00022475"/>
    </source>
</evidence>
<dbReference type="EMBL" id="JBCITK010000001">
    <property type="protein sequence ID" value="MEN0641943.1"/>
    <property type="molecule type" value="Genomic_DNA"/>
</dbReference>
<dbReference type="Gene3D" id="3.40.190.10">
    <property type="entry name" value="Periplasmic binding protein-like II"/>
    <property type="match status" value="1"/>
</dbReference>
<dbReference type="InterPro" id="IPR050490">
    <property type="entry name" value="Bact_solute-bd_prot1"/>
</dbReference>
<keyword evidence="3" id="KW-0472">Membrane</keyword>
<dbReference type="PANTHER" id="PTHR43649:SF33">
    <property type="entry name" value="POLYGALACTURONAN_RHAMNOGALACTURONAN-BINDING PROTEIN YTCQ"/>
    <property type="match status" value="1"/>
</dbReference>
<evidence type="ECO:0000256" key="3">
    <source>
        <dbReference type="ARBA" id="ARBA00023136"/>
    </source>
</evidence>
<dbReference type="SUPFAM" id="SSF53850">
    <property type="entry name" value="Periplasmic binding protein-like II"/>
    <property type="match status" value="1"/>
</dbReference>
<dbReference type="PANTHER" id="PTHR43649">
    <property type="entry name" value="ARABINOSE-BINDING PROTEIN-RELATED"/>
    <property type="match status" value="1"/>
</dbReference>
<evidence type="ECO:0000313" key="7">
    <source>
        <dbReference type="EMBL" id="MEN0641943.1"/>
    </source>
</evidence>
<sequence>MKKISVLFLMFLACLIIAACQSGEEQKEITIWSFTDEGEYAVEAFKEKHPDVKVNFEFIPGNQYETKLRSALATGIRAPDVFALEAAYLRKFIDHPSLESLSDAPYNAEELAADHYDYIQELERDSDGVLKAVAYQGTTGGFYFRRDLAEEYLGTSDPEEVSALISTWDDIFELGQRIYEESDGTVRVLPNQSAIGDIQDAKIEQPWVVDNELVIDQAKKDSLNLIDQAIESNSLAMLDSWSPGWVASMQQGSVLFYPAPSWFLNHVLQSNTPETSGQWGLASGPAAFSGGGTFYSIYSDGDNKDIAWEFVKQYGFDVEFLQNLAKDEEYYTSHRVANDGVANEIASEFLAGQNYFEFFNQESEKVDAVARTAFDGDIGDIYGNLLGSYARGNIKSKDEFWERFKKEVQNYFPELTVNEEV</sequence>
<dbReference type="Pfam" id="PF01547">
    <property type="entry name" value="SBP_bac_1"/>
    <property type="match status" value="1"/>
</dbReference>
<feature type="signal peptide" evidence="6">
    <location>
        <begin position="1"/>
        <end position="18"/>
    </location>
</feature>
<evidence type="ECO:0000313" key="8">
    <source>
        <dbReference type="Proteomes" id="UP001418796"/>
    </source>
</evidence>
<keyword evidence="2 6" id="KW-0732">Signal</keyword>